<sequence length="47" mass="5596">MYIYKLELTSRPVALILVFQTGKCHSPCNLRRRHLSHHHLLLRGDRD</sequence>
<dbReference type="Proteomes" id="UP001054252">
    <property type="component" value="Unassembled WGS sequence"/>
</dbReference>
<accession>A0AAV5LLN5</accession>
<organism evidence="1 2">
    <name type="scientific">Rubroshorea leprosula</name>
    <dbReference type="NCBI Taxonomy" id="152421"/>
    <lineage>
        <taxon>Eukaryota</taxon>
        <taxon>Viridiplantae</taxon>
        <taxon>Streptophyta</taxon>
        <taxon>Embryophyta</taxon>
        <taxon>Tracheophyta</taxon>
        <taxon>Spermatophyta</taxon>
        <taxon>Magnoliopsida</taxon>
        <taxon>eudicotyledons</taxon>
        <taxon>Gunneridae</taxon>
        <taxon>Pentapetalae</taxon>
        <taxon>rosids</taxon>
        <taxon>malvids</taxon>
        <taxon>Malvales</taxon>
        <taxon>Dipterocarpaceae</taxon>
        <taxon>Rubroshorea</taxon>
    </lineage>
</organism>
<protein>
    <submittedName>
        <fullName evidence="1">Uncharacterized protein</fullName>
    </submittedName>
</protein>
<evidence type="ECO:0000313" key="1">
    <source>
        <dbReference type="EMBL" id="GKV38083.1"/>
    </source>
</evidence>
<proteinExistence type="predicted"/>
<gene>
    <name evidence="1" type="ORF">SLEP1_g46031</name>
</gene>
<dbReference type="AlphaFoldDB" id="A0AAV5LLN5"/>
<reference evidence="1 2" key="1">
    <citation type="journal article" date="2021" name="Commun. Biol.">
        <title>The genome of Shorea leprosula (Dipterocarpaceae) highlights the ecological relevance of drought in aseasonal tropical rainforests.</title>
        <authorList>
            <person name="Ng K.K.S."/>
            <person name="Kobayashi M.J."/>
            <person name="Fawcett J.A."/>
            <person name="Hatakeyama M."/>
            <person name="Paape T."/>
            <person name="Ng C.H."/>
            <person name="Ang C.C."/>
            <person name="Tnah L.H."/>
            <person name="Lee C.T."/>
            <person name="Nishiyama T."/>
            <person name="Sese J."/>
            <person name="O'Brien M.J."/>
            <person name="Copetti D."/>
            <person name="Mohd Noor M.I."/>
            <person name="Ong R.C."/>
            <person name="Putra M."/>
            <person name="Sireger I.Z."/>
            <person name="Indrioko S."/>
            <person name="Kosugi Y."/>
            <person name="Izuno A."/>
            <person name="Isagi Y."/>
            <person name="Lee S.L."/>
            <person name="Shimizu K.K."/>
        </authorList>
    </citation>
    <scope>NUCLEOTIDE SEQUENCE [LARGE SCALE GENOMIC DNA]</scope>
    <source>
        <strain evidence="1">214</strain>
    </source>
</reference>
<comment type="caution">
    <text evidence="1">The sequence shown here is derived from an EMBL/GenBank/DDBJ whole genome shotgun (WGS) entry which is preliminary data.</text>
</comment>
<dbReference type="EMBL" id="BPVZ01000126">
    <property type="protein sequence ID" value="GKV38083.1"/>
    <property type="molecule type" value="Genomic_DNA"/>
</dbReference>
<keyword evidence="2" id="KW-1185">Reference proteome</keyword>
<name>A0AAV5LLN5_9ROSI</name>
<evidence type="ECO:0000313" key="2">
    <source>
        <dbReference type="Proteomes" id="UP001054252"/>
    </source>
</evidence>